<evidence type="ECO:0000313" key="3">
    <source>
        <dbReference type="EMBL" id="KAF6741059.1"/>
    </source>
</evidence>
<feature type="transmembrane region" description="Helical" evidence="1">
    <location>
        <begin position="63"/>
        <end position="82"/>
    </location>
</feature>
<dbReference type="EMBL" id="JACGCI010000298">
    <property type="protein sequence ID" value="KAF6741059.1"/>
    <property type="molecule type" value="Genomic_DNA"/>
</dbReference>
<keyword evidence="1" id="KW-1133">Transmembrane helix</keyword>
<dbReference type="InterPro" id="IPR045340">
    <property type="entry name" value="DUF6533"/>
</dbReference>
<dbReference type="Proteomes" id="UP000521943">
    <property type="component" value="Unassembled WGS sequence"/>
</dbReference>
<sequence>MDPPNAAQLANVAHDLMAAKMYSLASCVMLFYDIVITMGDEVEKIWMQPRYTHITLLYALNRYLSPLGYIVIIASFHMNWPVSTCERYVLYPEALKVVTTFVIGLIFVLRVYAIYGKNKLVGCAGGALLAAELGVKIWAFLDGGRLHLPEGLHGCILVGKHPTRLAFTWIAELVFDTIIFSMTLYRTVAHYRGQQRGRPQSLLKLIMRDGVTYFAVIFIVNAITVSIFIVRSPSSNIKAINASFSTLYNNKSNGLPSDPEPQNRCSGDKYLRRSSKPDKLVVRTVRREYYPFNDRKSQWCVFSRVQISSRFLASSPSSLR</sequence>
<feature type="transmembrane region" description="Helical" evidence="1">
    <location>
        <begin position="94"/>
        <end position="113"/>
    </location>
</feature>
<keyword evidence="4" id="KW-1185">Reference proteome</keyword>
<feature type="transmembrane region" description="Helical" evidence="1">
    <location>
        <begin position="166"/>
        <end position="189"/>
    </location>
</feature>
<organism evidence="3 4">
    <name type="scientific">Ephemerocybe angulata</name>
    <dbReference type="NCBI Taxonomy" id="980116"/>
    <lineage>
        <taxon>Eukaryota</taxon>
        <taxon>Fungi</taxon>
        <taxon>Dikarya</taxon>
        <taxon>Basidiomycota</taxon>
        <taxon>Agaricomycotina</taxon>
        <taxon>Agaricomycetes</taxon>
        <taxon>Agaricomycetidae</taxon>
        <taxon>Agaricales</taxon>
        <taxon>Agaricineae</taxon>
        <taxon>Psathyrellaceae</taxon>
        <taxon>Ephemerocybe</taxon>
    </lineage>
</organism>
<keyword evidence="1" id="KW-0812">Transmembrane</keyword>
<protein>
    <recommendedName>
        <fullName evidence="2">DUF6533 domain-containing protein</fullName>
    </recommendedName>
</protein>
<evidence type="ECO:0000313" key="4">
    <source>
        <dbReference type="Proteomes" id="UP000521943"/>
    </source>
</evidence>
<reference evidence="3 4" key="1">
    <citation type="submission" date="2020-07" db="EMBL/GenBank/DDBJ databases">
        <title>Comparative genomics of pyrophilous fungi reveals a link between fire events and developmental genes.</title>
        <authorList>
            <consortium name="DOE Joint Genome Institute"/>
            <person name="Steindorff A.S."/>
            <person name="Carver A."/>
            <person name="Calhoun S."/>
            <person name="Stillman K."/>
            <person name="Liu H."/>
            <person name="Lipzen A."/>
            <person name="Pangilinan J."/>
            <person name="Labutti K."/>
            <person name="Bruns T.D."/>
            <person name="Grigoriev I.V."/>
        </authorList>
    </citation>
    <scope>NUCLEOTIDE SEQUENCE [LARGE SCALE GENOMIC DNA]</scope>
    <source>
        <strain evidence="3 4">CBS 144469</strain>
    </source>
</reference>
<dbReference type="OrthoDB" id="3242376at2759"/>
<feature type="domain" description="DUF6533" evidence="2">
    <location>
        <begin position="23"/>
        <end position="67"/>
    </location>
</feature>
<accession>A0A8H6H5W6</accession>
<feature type="transmembrane region" description="Helical" evidence="1">
    <location>
        <begin position="210"/>
        <end position="230"/>
    </location>
</feature>
<proteinExistence type="predicted"/>
<feature type="transmembrane region" description="Helical" evidence="1">
    <location>
        <begin position="120"/>
        <end position="141"/>
    </location>
</feature>
<feature type="transmembrane region" description="Helical" evidence="1">
    <location>
        <begin position="21"/>
        <end position="42"/>
    </location>
</feature>
<gene>
    <name evidence="3" type="ORF">DFP72DRAFT_835423</name>
</gene>
<comment type="caution">
    <text evidence="3">The sequence shown here is derived from an EMBL/GenBank/DDBJ whole genome shotgun (WGS) entry which is preliminary data.</text>
</comment>
<keyword evidence="1" id="KW-0472">Membrane</keyword>
<dbReference type="Pfam" id="PF20151">
    <property type="entry name" value="DUF6533"/>
    <property type="match status" value="1"/>
</dbReference>
<evidence type="ECO:0000259" key="2">
    <source>
        <dbReference type="Pfam" id="PF20151"/>
    </source>
</evidence>
<evidence type="ECO:0000256" key="1">
    <source>
        <dbReference type="SAM" id="Phobius"/>
    </source>
</evidence>
<name>A0A8H6H5W6_9AGAR</name>
<dbReference type="AlphaFoldDB" id="A0A8H6H5W6"/>